<dbReference type="AlphaFoldDB" id="A0A848PE75"/>
<evidence type="ECO:0000313" key="2">
    <source>
        <dbReference type="Proteomes" id="UP000575469"/>
    </source>
</evidence>
<dbReference type="EMBL" id="JABBZM010000039">
    <property type="protein sequence ID" value="NMV41828.1"/>
    <property type="molecule type" value="Genomic_DNA"/>
</dbReference>
<sequence>MIPNRSTKIGRNELCPCGSKMKYKRCHGAVTALPEPKAGALDAQARKLNAKPTCLSPADFHADCNGSIIDSHTVSRSGSLGAIVRDGHVYSYALSIQSLEQTGGRVLPKLVGWRVASTFPGFCKHHDKQLFAPLEDQPFTGTAEQCFLLGYRAVARELYTKQNSFNQAKLRSALASSTRDASLKMMIDDFNHGVELGLRDSQAHKERYDRVLVKRDWQSCRALVVEFNGVFPIQCATGLFPLQDIHGNRLQDMGPSAHSPSTITVASFAADGKSFVVLSWLDDSDEVSRKLADSIAACAALDMPGVIAALLLQTSENCHLAPDWYDPLSEDGKKWVEAQVMEGISPLAATPPPARAGGAQYLGAISVSQTTRL</sequence>
<dbReference type="Pfam" id="PF02810">
    <property type="entry name" value="SEC-C"/>
    <property type="match status" value="1"/>
</dbReference>
<dbReference type="Proteomes" id="UP000575469">
    <property type="component" value="Unassembled WGS sequence"/>
</dbReference>
<dbReference type="SUPFAM" id="SSF103642">
    <property type="entry name" value="Sec-C motif"/>
    <property type="match status" value="1"/>
</dbReference>
<dbReference type="Gene3D" id="3.10.450.50">
    <property type="match status" value="1"/>
</dbReference>
<reference evidence="1 2" key="1">
    <citation type="submission" date="2020-04" db="EMBL/GenBank/DDBJ databases">
        <title>Ralstonia insidiosa genome sequencing and assembly.</title>
        <authorList>
            <person name="Martins R.C.R."/>
            <person name="Perdigao-Neto L.V."/>
            <person name="Levin A.S.S."/>
            <person name="Costa S.F."/>
        </authorList>
    </citation>
    <scope>NUCLEOTIDE SEQUENCE [LARGE SCALE GENOMIC DNA]</scope>
    <source>
        <strain evidence="1 2">5047</strain>
    </source>
</reference>
<protein>
    <submittedName>
        <fullName evidence="1">SEC-C domain-containing protein</fullName>
    </submittedName>
</protein>
<proteinExistence type="predicted"/>
<organism evidence="1 2">
    <name type="scientific">Ralstonia insidiosa</name>
    <dbReference type="NCBI Taxonomy" id="190721"/>
    <lineage>
        <taxon>Bacteria</taxon>
        <taxon>Pseudomonadati</taxon>
        <taxon>Pseudomonadota</taxon>
        <taxon>Betaproteobacteria</taxon>
        <taxon>Burkholderiales</taxon>
        <taxon>Burkholderiaceae</taxon>
        <taxon>Ralstonia</taxon>
    </lineage>
</organism>
<evidence type="ECO:0000313" key="1">
    <source>
        <dbReference type="EMBL" id="NMV41828.1"/>
    </source>
</evidence>
<accession>A0A848PE75</accession>
<name>A0A848PE75_9RALS</name>
<comment type="caution">
    <text evidence="1">The sequence shown here is derived from an EMBL/GenBank/DDBJ whole genome shotgun (WGS) entry which is preliminary data.</text>
</comment>
<dbReference type="InterPro" id="IPR004027">
    <property type="entry name" value="SEC_C_motif"/>
</dbReference>
<gene>
    <name evidence="1" type="ORF">HGR00_28320</name>
</gene>